<dbReference type="Gene3D" id="3.40.50.300">
    <property type="entry name" value="P-loop containing nucleotide triphosphate hydrolases"/>
    <property type="match status" value="1"/>
</dbReference>
<dbReference type="PANTHER" id="PTHR39206:SF1">
    <property type="entry name" value="SLL8004 PROTEIN"/>
    <property type="match status" value="1"/>
</dbReference>
<reference evidence="1" key="1">
    <citation type="submission" date="2023-07" db="EMBL/GenBank/DDBJ databases">
        <title>Two novel species in the genus Flavivirga.</title>
        <authorList>
            <person name="Kwon K."/>
        </authorList>
    </citation>
    <scope>NUCLEOTIDE SEQUENCE</scope>
    <source>
        <strain evidence="1">KACC 14158</strain>
    </source>
</reference>
<proteinExistence type="predicted"/>
<dbReference type="PANTHER" id="PTHR39206">
    <property type="entry name" value="SLL8004 PROTEIN"/>
    <property type="match status" value="1"/>
</dbReference>
<protein>
    <submittedName>
        <fullName evidence="1">Toxin</fullName>
    </submittedName>
</protein>
<dbReference type="EMBL" id="JAUOEL010000001">
    <property type="protein sequence ID" value="MDO5973338.1"/>
    <property type="molecule type" value="Genomic_DNA"/>
</dbReference>
<keyword evidence="2" id="KW-1185">Reference proteome</keyword>
<dbReference type="InterPro" id="IPR027417">
    <property type="entry name" value="P-loop_NTPase"/>
</dbReference>
<sequence>MSNKRLRMFAGPNGSGKSTVFNEIKTDYDLDLGIYLNADEIEKKLKKENSIEISDYNLSIEIGAKFNDFISSHSLFKKATNDGYKIDLIFKDGLILNPNSQTHSYEASILTDFLRQELIKSGQKLSFETVMSHPSKIETLKFSKGNNYKNYLYFISTESVEINKSRVIERVMNGGHPVPANKIQERYYRSLEMLQDAIKSTYRTFIFDNSESKSRLILDIHKAKTVTYRSDRIPKWVDKYLFENN</sequence>
<dbReference type="Proteomes" id="UP001176806">
    <property type="component" value="Unassembled WGS sequence"/>
</dbReference>
<dbReference type="RefSeq" id="WP_303300411.1">
    <property type="nucleotide sequence ID" value="NZ_BAABDA010000042.1"/>
</dbReference>
<name>A0ABT8WJP8_9FLAO</name>
<evidence type="ECO:0000313" key="1">
    <source>
        <dbReference type="EMBL" id="MDO5973338.1"/>
    </source>
</evidence>
<organism evidence="1 2">
    <name type="scientific">Flavivirga jejuensis</name>
    <dbReference type="NCBI Taxonomy" id="870487"/>
    <lineage>
        <taxon>Bacteria</taxon>
        <taxon>Pseudomonadati</taxon>
        <taxon>Bacteroidota</taxon>
        <taxon>Flavobacteriia</taxon>
        <taxon>Flavobacteriales</taxon>
        <taxon>Flavobacteriaceae</taxon>
        <taxon>Flavivirga</taxon>
    </lineage>
</organism>
<dbReference type="SUPFAM" id="SSF52540">
    <property type="entry name" value="P-loop containing nucleoside triphosphate hydrolases"/>
    <property type="match status" value="1"/>
</dbReference>
<gene>
    <name evidence="1" type="ORF">Q4Q40_04005</name>
</gene>
<evidence type="ECO:0000313" key="2">
    <source>
        <dbReference type="Proteomes" id="UP001176806"/>
    </source>
</evidence>
<comment type="caution">
    <text evidence="1">The sequence shown here is derived from an EMBL/GenBank/DDBJ whole genome shotgun (WGS) entry which is preliminary data.</text>
</comment>
<accession>A0ABT8WJP8</accession>